<evidence type="ECO:0000259" key="2">
    <source>
        <dbReference type="Pfam" id="PF13439"/>
    </source>
</evidence>
<keyword evidence="4" id="KW-1185">Reference proteome</keyword>
<name>A0ABQ6P8F2_9SPHN</name>
<dbReference type="Gene3D" id="3.40.50.2000">
    <property type="entry name" value="Glycogen Phosphorylase B"/>
    <property type="match status" value="2"/>
</dbReference>
<dbReference type="Proteomes" id="UP001187221">
    <property type="component" value="Unassembled WGS sequence"/>
</dbReference>
<dbReference type="Pfam" id="PF13439">
    <property type="entry name" value="Glyco_transf_4"/>
    <property type="match status" value="1"/>
</dbReference>
<dbReference type="SUPFAM" id="SSF53756">
    <property type="entry name" value="UDP-Glycosyltransferase/glycogen phosphorylase"/>
    <property type="match status" value="1"/>
</dbReference>
<dbReference type="RefSeq" id="WP_317975042.1">
    <property type="nucleotide sequence ID" value="NZ_BTFW01000001.1"/>
</dbReference>
<accession>A0ABQ6P8F2</accession>
<dbReference type="EMBL" id="BTFW01000001">
    <property type="protein sequence ID" value="GMM61350.1"/>
    <property type="molecule type" value="Genomic_DNA"/>
</dbReference>
<dbReference type="Pfam" id="PF00534">
    <property type="entry name" value="Glycos_transf_1"/>
    <property type="match status" value="1"/>
</dbReference>
<comment type="caution">
    <text evidence="3">The sequence shown here is derived from an EMBL/GenBank/DDBJ whole genome shotgun (WGS) entry which is preliminary data.</text>
</comment>
<reference evidence="3 4" key="1">
    <citation type="submission" date="2023-06" db="EMBL/GenBank/DDBJ databases">
        <title>Draft genome sequence of Novosphingobium sp. strain IK01.</title>
        <authorList>
            <person name="Hatamoto M."/>
            <person name="Ikarashi T."/>
            <person name="Yamaguchi T."/>
        </authorList>
    </citation>
    <scope>NUCLEOTIDE SEQUENCE [LARGE SCALE GENOMIC DNA]</scope>
    <source>
        <strain evidence="3 4">IK01</strain>
    </source>
</reference>
<sequence>MPARTGPRRILICTNAYPPNFVGGAELMAHEQALALTRLGYVVHVFAGDPDAPRERYSRHDDVYEGIRIHRIALTPEDYSPEYLNFLHPAVEAHFCSILTDFEPDIVHCHNLMGLSAKLPLFARQQGAGIVCTLHDFWGFCLRNTAMRSNASACTNIAECQICLPRIHDGSKRSIPMKARKDFLALALAQIDCFIAPSHFVARRYSEAGFPKERITVIRNGIAVNRFSHPRMAPSTHSAHALRITFAGHFGAHKGVATLIEALALTSNTVLQLVGTGPEQKVYAERITTLGLENRVQFLGKVAPADMPGIYACSDLVILPSIWPENQPVCLMEAMAAGVPVVASRLGGIPELIEHGVNGLLFSAGDAHDLAKQITRMALEPAFRQAAGKAGKQRVAMHDHDRQALLLTAIYDRISAPLHLDQNNEGRRDIAIERDIYFITGSKRRHNASSRASTTKILASPANNERYCIPASWLAGCIVAVRGIVPTGRFGNVLAMVKPDPSLRLPHWLTRFLVRRRPSGQAPPSGTFS</sequence>
<organism evidence="3 4">
    <name type="scientific">Novosphingobium pituita</name>
    <dbReference type="NCBI Taxonomy" id="3056842"/>
    <lineage>
        <taxon>Bacteria</taxon>
        <taxon>Pseudomonadati</taxon>
        <taxon>Pseudomonadota</taxon>
        <taxon>Alphaproteobacteria</taxon>
        <taxon>Sphingomonadales</taxon>
        <taxon>Sphingomonadaceae</taxon>
        <taxon>Novosphingobium</taxon>
    </lineage>
</organism>
<proteinExistence type="predicted"/>
<evidence type="ECO:0000313" key="4">
    <source>
        <dbReference type="Proteomes" id="UP001187221"/>
    </source>
</evidence>
<dbReference type="PANTHER" id="PTHR45947">
    <property type="entry name" value="SULFOQUINOVOSYL TRANSFERASE SQD2"/>
    <property type="match status" value="1"/>
</dbReference>
<dbReference type="InterPro" id="IPR028098">
    <property type="entry name" value="Glyco_trans_4-like_N"/>
</dbReference>
<dbReference type="PANTHER" id="PTHR45947:SF3">
    <property type="entry name" value="SULFOQUINOVOSYL TRANSFERASE SQD2"/>
    <property type="match status" value="1"/>
</dbReference>
<evidence type="ECO:0000313" key="3">
    <source>
        <dbReference type="EMBL" id="GMM61350.1"/>
    </source>
</evidence>
<feature type="domain" description="Glycosyltransferase subfamily 4-like N-terminal" evidence="2">
    <location>
        <begin position="22"/>
        <end position="226"/>
    </location>
</feature>
<gene>
    <name evidence="3" type="ORF">NUTIK01_21270</name>
</gene>
<evidence type="ECO:0008006" key="5">
    <source>
        <dbReference type="Google" id="ProtNLM"/>
    </source>
</evidence>
<dbReference type="InterPro" id="IPR050194">
    <property type="entry name" value="Glycosyltransferase_grp1"/>
</dbReference>
<protein>
    <recommendedName>
        <fullName evidence="5">Glycosyltransferase involved in cell wall biosynthesis</fullName>
    </recommendedName>
</protein>
<evidence type="ECO:0000259" key="1">
    <source>
        <dbReference type="Pfam" id="PF00534"/>
    </source>
</evidence>
<dbReference type="CDD" id="cd03823">
    <property type="entry name" value="GT4_ExpE7-like"/>
    <property type="match status" value="1"/>
</dbReference>
<feature type="domain" description="Glycosyl transferase family 1" evidence="1">
    <location>
        <begin position="244"/>
        <end position="394"/>
    </location>
</feature>
<dbReference type="InterPro" id="IPR001296">
    <property type="entry name" value="Glyco_trans_1"/>
</dbReference>